<comment type="caution">
    <text evidence="1">The sequence shown here is derived from an EMBL/GenBank/DDBJ whole genome shotgun (WGS) entry which is preliminary data.</text>
</comment>
<reference evidence="1" key="1">
    <citation type="submission" date="2019-10" db="EMBL/GenBank/DDBJ databases">
        <title>Conservation and host-specific expression of non-tandemly repeated heterogenous ribosome RNA gene in arbuscular mycorrhizal fungi.</title>
        <authorList>
            <person name="Maeda T."/>
            <person name="Kobayashi Y."/>
            <person name="Nakagawa T."/>
            <person name="Ezawa T."/>
            <person name="Yamaguchi K."/>
            <person name="Bino T."/>
            <person name="Nishimoto Y."/>
            <person name="Shigenobu S."/>
            <person name="Kawaguchi M."/>
        </authorList>
    </citation>
    <scope>NUCLEOTIDE SEQUENCE</scope>
    <source>
        <strain evidence="1">HR1</strain>
    </source>
</reference>
<dbReference type="AlphaFoldDB" id="A0A8H3L3K6"/>
<evidence type="ECO:0000313" key="2">
    <source>
        <dbReference type="Proteomes" id="UP000615446"/>
    </source>
</evidence>
<dbReference type="OrthoDB" id="2368966at2759"/>
<evidence type="ECO:0008006" key="3">
    <source>
        <dbReference type="Google" id="ProtNLM"/>
    </source>
</evidence>
<sequence>MSKLNKDILLFIFEELQEDSKSLFSCLMVNRFWCETTIPTLWKNPWRYNINYSNKNSLYSVIAFYLPDDIKKLLIRPRNDIKKLLTSNGILTSPILHQSLLYDYLSFCRSFDVEVLNSIISMGLLDLYSQFLLRQEIYNLLMRKCPELKYLNIKSIKHQIFYFPEAKARLESLCELKCDTSIDPSYFYGLARICQYIQRLIIINKKINVNYGAVKLIENQKNLKYFELKDDFDDKEFIEDPYEEILLALENNADVLNHLIISPQSISLYYEHTIIQVVLAEFHKLKTLIINDHIPFSKKQLNMLVYHELEIFNIDFISLNDASIIIENSGGNLKEILLRYYDYEYWYDDFDKDSLNFIRKVYINCPVIEYLSLLLSSTTEHFIEFEKLLKTCQNLRSLLLIISDVDDKKEIGEELLNLLIRSAPTNLREIRFLNDFQFSLNNLEEFFKNWKDRPALSILTSDPLYKEKDYVKLINKYKNNGVIKDFKCYSVRKIYYNSFD</sequence>
<proteinExistence type="predicted"/>
<accession>A0A8H3L3K6</accession>
<dbReference type="EMBL" id="BLAL01000040">
    <property type="protein sequence ID" value="GES78645.1"/>
    <property type="molecule type" value="Genomic_DNA"/>
</dbReference>
<protein>
    <recommendedName>
        <fullName evidence="3">F-box domain-containing protein</fullName>
    </recommendedName>
</protein>
<evidence type="ECO:0000313" key="1">
    <source>
        <dbReference type="EMBL" id="GES78645.1"/>
    </source>
</evidence>
<organism evidence="1 2">
    <name type="scientific">Rhizophagus clarus</name>
    <dbReference type="NCBI Taxonomy" id="94130"/>
    <lineage>
        <taxon>Eukaryota</taxon>
        <taxon>Fungi</taxon>
        <taxon>Fungi incertae sedis</taxon>
        <taxon>Mucoromycota</taxon>
        <taxon>Glomeromycotina</taxon>
        <taxon>Glomeromycetes</taxon>
        <taxon>Glomerales</taxon>
        <taxon>Glomeraceae</taxon>
        <taxon>Rhizophagus</taxon>
    </lineage>
</organism>
<name>A0A8H3L3K6_9GLOM</name>
<dbReference type="Proteomes" id="UP000615446">
    <property type="component" value="Unassembled WGS sequence"/>
</dbReference>
<gene>
    <name evidence="1" type="ORF">RCL2_000596000</name>
</gene>